<reference evidence="1 2" key="1">
    <citation type="submission" date="2020-08" db="EMBL/GenBank/DDBJ databases">
        <title>Genomic Encyclopedia of Type Strains, Phase IV (KMG-IV): sequencing the most valuable type-strain genomes for metagenomic binning, comparative biology and taxonomic classification.</title>
        <authorList>
            <person name="Goeker M."/>
        </authorList>
    </citation>
    <scope>NUCLEOTIDE SEQUENCE [LARGE SCALE GENOMIC DNA]</scope>
    <source>
        <strain evidence="1 2">YC6723</strain>
    </source>
</reference>
<sequence length="36" mass="3583">MSLSYNNAKSVVLSVAGAFFFAALAVSAAVPVLPVA</sequence>
<proteinExistence type="predicted"/>
<dbReference type="Proteomes" id="UP000529795">
    <property type="component" value="Unassembled WGS sequence"/>
</dbReference>
<gene>
    <name evidence="1" type="ORF">GGQ80_000016</name>
</gene>
<organism evidence="1 2">
    <name type="scientific">Sphingomonas jinjuensis</name>
    <dbReference type="NCBI Taxonomy" id="535907"/>
    <lineage>
        <taxon>Bacteria</taxon>
        <taxon>Pseudomonadati</taxon>
        <taxon>Pseudomonadota</taxon>
        <taxon>Alphaproteobacteria</taxon>
        <taxon>Sphingomonadales</taxon>
        <taxon>Sphingomonadaceae</taxon>
        <taxon>Sphingomonas</taxon>
    </lineage>
</organism>
<evidence type="ECO:0000313" key="2">
    <source>
        <dbReference type="Proteomes" id="UP000529795"/>
    </source>
</evidence>
<protein>
    <submittedName>
        <fullName evidence="1">Uncharacterized protein</fullName>
    </submittedName>
</protein>
<comment type="caution">
    <text evidence="1">The sequence shown here is derived from an EMBL/GenBank/DDBJ whole genome shotgun (WGS) entry which is preliminary data.</text>
</comment>
<accession>A0A840F2T4</accession>
<keyword evidence="2" id="KW-1185">Reference proteome</keyword>
<dbReference type="AlphaFoldDB" id="A0A840F2T4"/>
<name>A0A840F2T4_9SPHN</name>
<evidence type="ECO:0000313" key="1">
    <source>
        <dbReference type="EMBL" id="MBB4152140.1"/>
    </source>
</evidence>
<dbReference type="EMBL" id="JACIEV010000001">
    <property type="protein sequence ID" value="MBB4152140.1"/>
    <property type="molecule type" value="Genomic_DNA"/>
</dbReference>